<dbReference type="PANTHER" id="PTHR47463:SF2">
    <property type="entry name" value="F-BOX PROTEIN SKIP16"/>
    <property type="match status" value="1"/>
</dbReference>
<gene>
    <name evidence="1" type="ORF">PCOR1329_LOCUS49886</name>
</gene>
<evidence type="ECO:0000313" key="2">
    <source>
        <dbReference type="Proteomes" id="UP001189429"/>
    </source>
</evidence>
<evidence type="ECO:0000313" key="1">
    <source>
        <dbReference type="EMBL" id="CAK0861120.1"/>
    </source>
</evidence>
<organism evidence="1 2">
    <name type="scientific">Prorocentrum cordatum</name>
    <dbReference type="NCBI Taxonomy" id="2364126"/>
    <lineage>
        <taxon>Eukaryota</taxon>
        <taxon>Sar</taxon>
        <taxon>Alveolata</taxon>
        <taxon>Dinophyceae</taxon>
        <taxon>Prorocentrales</taxon>
        <taxon>Prorocentraceae</taxon>
        <taxon>Prorocentrum</taxon>
    </lineage>
</organism>
<reference evidence="1" key="1">
    <citation type="submission" date="2023-10" db="EMBL/GenBank/DDBJ databases">
        <authorList>
            <person name="Chen Y."/>
            <person name="Shah S."/>
            <person name="Dougan E. K."/>
            <person name="Thang M."/>
            <person name="Chan C."/>
        </authorList>
    </citation>
    <scope>NUCLEOTIDE SEQUENCE [LARGE SCALE GENOMIC DNA]</scope>
</reference>
<keyword evidence="2" id="KW-1185">Reference proteome</keyword>
<protein>
    <recommendedName>
        <fullName evidence="3">F-box domain-containing protein</fullName>
    </recommendedName>
</protein>
<dbReference type="PANTHER" id="PTHR47463">
    <property type="entry name" value="F-BOX PROTEIN SKIP16"/>
    <property type="match status" value="1"/>
</dbReference>
<proteinExistence type="predicted"/>
<name>A0ABN9UMH5_9DINO</name>
<sequence length="319" mass="34439">MVEPRPPPIAALGEPEALLVSLFLCPVDACRVQAAAGCGPLLAAARADTLWAELARRAFGLRGAPAAPRAAGQDAASWRDAYSKWARVSREVGLGHAGGAPAEWIDAWHVARRWLKKHAPDIDSSLNPPVKQASVDALQAYMGDLKIPSGSLGLWSVCDGQRAPMVSGVPLQQRLLRNDDRWASGLFGGYAVYDHEVSVVFLPLADALKLTETIHNMGGAFGRRGSMLAFACSFNYTKFYCVDLSDLSVHAWRHDREGFEPMAPAGAGLLGWFTEFTRRLDSGVYQSALLKPERDLSFGISVLPAAGPDLMRCVTRGVE</sequence>
<feature type="non-terminal residue" evidence="1">
    <location>
        <position position="319"/>
    </location>
</feature>
<dbReference type="EMBL" id="CAUYUJ010016044">
    <property type="protein sequence ID" value="CAK0861120.1"/>
    <property type="molecule type" value="Genomic_DNA"/>
</dbReference>
<dbReference type="Proteomes" id="UP001189429">
    <property type="component" value="Unassembled WGS sequence"/>
</dbReference>
<evidence type="ECO:0008006" key="3">
    <source>
        <dbReference type="Google" id="ProtNLM"/>
    </source>
</evidence>
<accession>A0ABN9UMH5</accession>
<comment type="caution">
    <text evidence="1">The sequence shown here is derived from an EMBL/GenBank/DDBJ whole genome shotgun (WGS) entry which is preliminary data.</text>
</comment>